<dbReference type="AlphaFoldDB" id="A0A816F504"/>
<dbReference type="Proteomes" id="UP000663828">
    <property type="component" value="Unassembled WGS sequence"/>
</dbReference>
<evidence type="ECO:0000313" key="2">
    <source>
        <dbReference type="Proteomes" id="UP000663828"/>
    </source>
</evidence>
<reference evidence="1" key="1">
    <citation type="submission" date="2021-02" db="EMBL/GenBank/DDBJ databases">
        <authorList>
            <person name="Nowell W R."/>
        </authorList>
    </citation>
    <scope>NUCLEOTIDE SEQUENCE</scope>
</reference>
<name>A0A816F504_ADIRI</name>
<protein>
    <submittedName>
        <fullName evidence="1">Uncharacterized protein</fullName>
    </submittedName>
</protein>
<proteinExistence type="predicted"/>
<sequence length="91" mass="10398">MNKAPRQKRAEIQRLTSISNLRTKQLSSSAVGKRGHEEPDRIEHFDLELRPSKLHDLKVGEFISGGDRGKKLHYAKEPFMLPFNNNGCLEV</sequence>
<accession>A0A816F504</accession>
<organism evidence="1 2">
    <name type="scientific">Adineta ricciae</name>
    <name type="common">Rotifer</name>
    <dbReference type="NCBI Taxonomy" id="249248"/>
    <lineage>
        <taxon>Eukaryota</taxon>
        <taxon>Metazoa</taxon>
        <taxon>Spiralia</taxon>
        <taxon>Gnathifera</taxon>
        <taxon>Rotifera</taxon>
        <taxon>Eurotatoria</taxon>
        <taxon>Bdelloidea</taxon>
        <taxon>Adinetida</taxon>
        <taxon>Adinetidae</taxon>
        <taxon>Adineta</taxon>
    </lineage>
</organism>
<comment type="caution">
    <text evidence="1">The sequence shown here is derived from an EMBL/GenBank/DDBJ whole genome shotgun (WGS) entry which is preliminary data.</text>
</comment>
<evidence type="ECO:0000313" key="1">
    <source>
        <dbReference type="EMBL" id="CAF1655091.1"/>
    </source>
</evidence>
<gene>
    <name evidence="1" type="ORF">XAT740_LOCUS55757</name>
</gene>
<keyword evidence="2" id="KW-1185">Reference proteome</keyword>
<dbReference type="EMBL" id="CAJNOR010010594">
    <property type="protein sequence ID" value="CAF1655091.1"/>
    <property type="molecule type" value="Genomic_DNA"/>
</dbReference>